<name>A0A233V7X6_FINMA</name>
<dbReference type="RefSeq" id="WP_094205341.1">
    <property type="nucleotide sequence ID" value="NZ_NDYC01000010.1"/>
</dbReference>
<evidence type="ECO:0000313" key="4">
    <source>
        <dbReference type="Proteomes" id="UP000215413"/>
    </source>
</evidence>
<feature type="transmembrane region" description="Helical" evidence="1">
    <location>
        <begin position="239"/>
        <end position="258"/>
    </location>
</feature>
<keyword evidence="1" id="KW-1133">Transmembrane helix</keyword>
<keyword evidence="1" id="KW-0812">Transmembrane</keyword>
<feature type="domain" description="Bacterial Pleckstrin homology" evidence="2">
    <location>
        <begin position="347"/>
        <end position="426"/>
    </location>
</feature>
<comment type="caution">
    <text evidence="3">The sequence shown here is derived from an EMBL/GenBank/DDBJ whole genome shotgun (WGS) entry which is preliminary data.</text>
</comment>
<dbReference type="Pfam" id="PF10882">
    <property type="entry name" value="bPH_5"/>
    <property type="match status" value="1"/>
</dbReference>
<feature type="transmembrane region" description="Helical" evidence="1">
    <location>
        <begin position="6"/>
        <end position="23"/>
    </location>
</feature>
<accession>A0A233V7X6</accession>
<feature type="transmembrane region" description="Helical" evidence="1">
    <location>
        <begin position="215"/>
        <end position="233"/>
    </location>
</feature>
<evidence type="ECO:0000313" key="3">
    <source>
        <dbReference type="EMBL" id="OXZ28492.1"/>
    </source>
</evidence>
<feature type="transmembrane region" description="Helical" evidence="1">
    <location>
        <begin position="83"/>
        <end position="102"/>
    </location>
</feature>
<evidence type="ECO:0000256" key="1">
    <source>
        <dbReference type="SAM" id="Phobius"/>
    </source>
</evidence>
<dbReference type="EMBL" id="NDYC01000010">
    <property type="protein sequence ID" value="OXZ28492.1"/>
    <property type="molecule type" value="Genomic_DNA"/>
</dbReference>
<protein>
    <recommendedName>
        <fullName evidence="2">Bacterial Pleckstrin homology domain-containing protein</fullName>
    </recommendedName>
</protein>
<dbReference type="Proteomes" id="UP000215413">
    <property type="component" value="Unassembled WGS sequence"/>
</dbReference>
<feature type="transmembrane region" description="Helical" evidence="1">
    <location>
        <begin position="163"/>
        <end position="184"/>
    </location>
</feature>
<evidence type="ECO:0000259" key="2">
    <source>
        <dbReference type="Pfam" id="PF10882"/>
    </source>
</evidence>
<proteinExistence type="predicted"/>
<gene>
    <name evidence="3" type="ORF">B9N49_02225</name>
</gene>
<sequence>MILQFILFFSLVFILFIMRRMNIYTLKINDTFMLFTNFPRGHEDDQFIVDLLGKTKKKLNILFAVSIVLSFLILLDYDWVMLVYYNLIVVYLVSANIIEYNAMKRIRQYKKYNNLSTESSILTYDLKTSRDIEKKKIKLKAWIIPLIVQIVLLVAFFKNSEMFFVYILLLVAMSASTILTGWFLGKKNTKVYSTNSDENLKLNEESIIKVQQTMYAIYIMFIVLGFVVAYYSSKDIYKIFPIFSYIVLYTIAIILALFKYQTLAKNLTAINSDLYNGDFFDPWGYYNPKDDRLMVEDISVRNGNMTFNRAKLSGKILYALTAVLLISIEFLMISMSLPKTYTVDNTPSTLTITESVYTTVIDKKLIEKVELIEDIGKTDGVRLNGTALKHYSYGKFSIKGIGNCDVYIHNDNPRAIWIKTKDNKNLVFNFPTEKETEKFYKNLR</sequence>
<organism evidence="3 4">
    <name type="scientific">Finegoldia magna</name>
    <name type="common">Peptostreptococcus magnus</name>
    <dbReference type="NCBI Taxonomy" id="1260"/>
    <lineage>
        <taxon>Bacteria</taxon>
        <taxon>Bacillati</taxon>
        <taxon>Bacillota</taxon>
        <taxon>Tissierellia</taxon>
        <taxon>Tissierellales</taxon>
        <taxon>Peptoniphilaceae</taxon>
        <taxon>Finegoldia</taxon>
    </lineage>
</organism>
<feature type="transmembrane region" description="Helical" evidence="1">
    <location>
        <begin position="59"/>
        <end position="77"/>
    </location>
</feature>
<reference evidence="4" key="1">
    <citation type="submission" date="2017-04" db="EMBL/GenBank/DDBJ databases">
        <title>Finegoldia magna isolated from orthopedic joint implant-associated infections.</title>
        <authorList>
            <person name="Bjorklund S."/>
            <person name="Bruggemann H."/>
            <person name="Jensen A."/>
            <person name="Hellmark B."/>
            <person name="Soderquist B."/>
        </authorList>
    </citation>
    <scope>NUCLEOTIDE SEQUENCE [LARGE SCALE GENOMIC DNA]</scope>
    <source>
        <strain evidence="4">CCUG 54800</strain>
    </source>
</reference>
<dbReference type="AlphaFoldDB" id="A0A233V7X6"/>
<dbReference type="InterPro" id="IPR027783">
    <property type="entry name" value="Bacterial_PH-related"/>
</dbReference>
<feature type="transmembrane region" description="Helical" evidence="1">
    <location>
        <begin position="316"/>
        <end position="337"/>
    </location>
</feature>
<feature type="transmembrane region" description="Helical" evidence="1">
    <location>
        <begin position="139"/>
        <end position="157"/>
    </location>
</feature>
<keyword evidence="1" id="KW-0472">Membrane</keyword>